<organism evidence="1 2">
    <name type="scientific">Methylosinus trichosporium (strain ATCC 35070 / NCIMB 11131 / UNIQEM 75 / OB3b)</name>
    <dbReference type="NCBI Taxonomy" id="595536"/>
    <lineage>
        <taxon>Bacteria</taxon>
        <taxon>Pseudomonadati</taxon>
        <taxon>Pseudomonadota</taxon>
        <taxon>Alphaproteobacteria</taxon>
        <taxon>Hyphomicrobiales</taxon>
        <taxon>Methylocystaceae</taxon>
        <taxon>Methylosinus</taxon>
    </lineage>
</organism>
<keyword evidence="2" id="KW-1185">Reference proteome</keyword>
<sequence length="61" mass="6746">MSDAIILLDTNVVSELMRPKPAQTVLDWFAAQDSTKLPFSAERTRVVPPAAIDIVIRPALR</sequence>
<dbReference type="KEGG" id="mtw:CQW49_14190"/>
<protein>
    <recommendedName>
        <fullName evidence="3">Type II toxin-antitoxin system VapC family toxin</fullName>
    </recommendedName>
</protein>
<gene>
    <name evidence="1" type="ORF">CQW49_14190</name>
</gene>
<accession>A0A2D2D1R7</accession>
<evidence type="ECO:0000313" key="1">
    <source>
        <dbReference type="EMBL" id="ATQ68906.1"/>
    </source>
</evidence>
<name>A0A2D2D1R7_METT3</name>
<dbReference type="AlphaFoldDB" id="A0A2D2D1R7"/>
<proteinExistence type="predicted"/>
<evidence type="ECO:0000313" key="2">
    <source>
        <dbReference type="Proteomes" id="UP000230709"/>
    </source>
</evidence>
<dbReference type="Proteomes" id="UP000230709">
    <property type="component" value="Chromosome"/>
</dbReference>
<dbReference type="RefSeq" id="WP_003611933.1">
    <property type="nucleotide sequence ID" value="NZ_ADVE02000001.1"/>
</dbReference>
<reference evidence="2" key="1">
    <citation type="submission" date="2017-10" db="EMBL/GenBank/DDBJ databases">
        <title>Completed PacBio SMRT sequence of Methylosinus trichosporium OB3b reveals presence of a third large plasmid.</title>
        <authorList>
            <person name="Charles T.C."/>
            <person name="Lynch M.D.J."/>
            <person name="Heil J.R."/>
            <person name="Cheng J."/>
        </authorList>
    </citation>
    <scope>NUCLEOTIDE SEQUENCE [LARGE SCALE GENOMIC DNA]</scope>
    <source>
        <strain evidence="2">OB3b</strain>
    </source>
</reference>
<dbReference type="Gene3D" id="3.40.50.1010">
    <property type="entry name" value="5'-nuclease"/>
    <property type="match status" value="1"/>
</dbReference>
<evidence type="ECO:0008006" key="3">
    <source>
        <dbReference type="Google" id="ProtNLM"/>
    </source>
</evidence>
<dbReference type="EMBL" id="CP023737">
    <property type="protein sequence ID" value="ATQ68906.1"/>
    <property type="molecule type" value="Genomic_DNA"/>
</dbReference>